<reference evidence="7 8" key="1">
    <citation type="journal article" date="2016" name="Nat. Commun.">
        <title>Thousands of microbial genomes shed light on interconnected biogeochemical processes in an aquifer system.</title>
        <authorList>
            <person name="Anantharaman K."/>
            <person name="Brown C.T."/>
            <person name="Hug L.A."/>
            <person name="Sharon I."/>
            <person name="Castelle C.J."/>
            <person name="Probst A.J."/>
            <person name="Thomas B.C."/>
            <person name="Singh A."/>
            <person name="Wilkins M.J."/>
            <person name="Karaoz U."/>
            <person name="Brodie E.L."/>
            <person name="Williams K.H."/>
            <person name="Hubbard S.S."/>
            <person name="Banfield J.F."/>
        </authorList>
    </citation>
    <scope>NUCLEOTIDE SEQUENCE [LARGE SCALE GENOMIC DNA]</scope>
</reference>
<dbReference type="EMBL" id="MHTV01000045">
    <property type="protein sequence ID" value="OHA65288.1"/>
    <property type="molecule type" value="Genomic_DNA"/>
</dbReference>
<dbReference type="Proteomes" id="UP000178092">
    <property type="component" value="Unassembled WGS sequence"/>
</dbReference>
<name>A0A1G2QY57_9BACT</name>
<comment type="similarity">
    <text evidence="1 5 6">Belongs to the universal ribosomal protein uS11 family.</text>
</comment>
<gene>
    <name evidence="5" type="primary">rpsK</name>
    <name evidence="7" type="ORF">A3C04_03170</name>
</gene>
<dbReference type="GO" id="GO:0019843">
    <property type="term" value="F:rRNA binding"/>
    <property type="evidence" value="ECO:0007669"/>
    <property type="project" value="UniProtKB-UniRule"/>
</dbReference>
<dbReference type="InterPro" id="IPR036967">
    <property type="entry name" value="Ribosomal_uS11_sf"/>
</dbReference>
<dbReference type="GO" id="GO:1990904">
    <property type="term" value="C:ribonucleoprotein complex"/>
    <property type="evidence" value="ECO:0007669"/>
    <property type="project" value="UniProtKB-KW"/>
</dbReference>
<protein>
    <recommendedName>
        <fullName evidence="4 5">Small ribosomal subunit protein uS11</fullName>
    </recommendedName>
</protein>
<keyword evidence="5" id="KW-0694">RNA-binding</keyword>
<keyword evidence="3 5" id="KW-0687">Ribonucleoprotein</keyword>
<keyword evidence="5" id="KW-0699">rRNA-binding</keyword>
<evidence type="ECO:0000256" key="6">
    <source>
        <dbReference type="RuleBase" id="RU003629"/>
    </source>
</evidence>
<dbReference type="SUPFAM" id="SSF53137">
    <property type="entry name" value="Translational machinery components"/>
    <property type="match status" value="1"/>
</dbReference>
<evidence type="ECO:0000256" key="3">
    <source>
        <dbReference type="ARBA" id="ARBA00023274"/>
    </source>
</evidence>
<dbReference type="AlphaFoldDB" id="A0A1G2QY57"/>
<keyword evidence="2 5" id="KW-0689">Ribosomal protein</keyword>
<dbReference type="Pfam" id="PF00411">
    <property type="entry name" value="Ribosomal_S11"/>
    <property type="match status" value="1"/>
</dbReference>
<evidence type="ECO:0000256" key="5">
    <source>
        <dbReference type="HAMAP-Rule" id="MF_01310"/>
    </source>
</evidence>
<organism evidence="7 8">
    <name type="scientific">Candidatus Wildermuthbacteria bacterium RIFCSPHIGHO2_02_FULL_45_25</name>
    <dbReference type="NCBI Taxonomy" id="1802450"/>
    <lineage>
        <taxon>Bacteria</taxon>
        <taxon>Candidatus Wildermuthiibacteriota</taxon>
    </lineage>
</organism>
<evidence type="ECO:0000313" key="8">
    <source>
        <dbReference type="Proteomes" id="UP000178092"/>
    </source>
</evidence>
<proteinExistence type="inferred from homology"/>
<dbReference type="GO" id="GO:0003735">
    <property type="term" value="F:structural constituent of ribosome"/>
    <property type="evidence" value="ECO:0007669"/>
    <property type="project" value="InterPro"/>
</dbReference>
<dbReference type="GO" id="GO:0006412">
    <property type="term" value="P:translation"/>
    <property type="evidence" value="ECO:0007669"/>
    <property type="project" value="UniProtKB-UniRule"/>
</dbReference>
<dbReference type="NCBIfam" id="NF003698">
    <property type="entry name" value="PRK05309.1"/>
    <property type="match status" value="1"/>
</dbReference>
<evidence type="ECO:0000256" key="4">
    <source>
        <dbReference type="ARBA" id="ARBA00035160"/>
    </source>
</evidence>
<comment type="subunit">
    <text evidence="5">Part of the 30S ribosomal subunit. Interacts with proteins S7 and S18. Binds to IF-3.</text>
</comment>
<dbReference type="PIRSF" id="PIRSF002131">
    <property type="entry name" value="Ribosomal_S11"/>
    <property type="match status" value="1"/>
</dbReference>
<comment type="function">
    <text evidence="5">Located on the platform of the 30S subunit, it bridges several disparate RNA helices of the 16S rRNA. Forms part of the Shine-Dalgarno cleft in the 70S ribosome.</text>
</comment>
<comment type="caution">
    <text evidence="7">The sequence shown here is derived from an EMBL/GenBank/DDBJ whole genome shotgun (WGS) entry which is preliminary data.</text>
</comment>
<evidence type="ECO:0000256" key="2">
    <source>
        <dbReference type="ARBA" id="ARBA00022980"/>
    </source>
</evidence>
<dbReference type="Gene3D" id="3.30.420.80">
    <property type="entry name" value="Ribosomal protein S11"/>
    <property type="match status" value="1"/>
</dbReference>
<evidence type="ECO:0000313" key="7">
    <source>
        <dbReference type="EMBL" id="OHA65288.1"/>
    </source>
</evidence>
<dbReference type="GO" id="GO:0005840">
    <property type="term" value="C:ribosome"/>
    <property type="evidence" value="ECO:0007669"/>
    <property type="project" value="UniProtKB-KW"/>
</dbReference>
<dbReference type="HAMAP" id="MF_01310">
    <property type="entry name" value="Ribosomal_uS11"/>
    <property type="match status" value="1"/>
</dbReference>
<dbReference type="InterPro" id="IPR018102">
    <property type="entry name" value="Ribosomal_uS11_CS"/>
</dbReference>
<dbReference type="PROSITE" id="PS00054">
    <property type="entry name" value="RIBOSOMAL_S11"/>
    <property type="match status" value="1"/>
</dbReference>
<accession>A0A1G2QY57</accession>
<evidence type="ECO:0000256" key="1">
    <source>
        <dbReference type="ARBA" id="ARBA00006194"/>
    </source>
</evidence>
<sequence length="119" mass="12452">MPSKKMKEGIVYVYASYNNTIMSLTDPYGNVIGQVSAGAVGFKGTKKSTPFAASKVADAIAQIAKNKGIEKIAVQMKGVGPGRDSALRSIGAKGFDVISVVDATPVAHNGPRAKKTRRV</sequence>
<dbReference type="InterPro" id="IPR001971">
    <property type="entry name" value="Ribosomal_uS11"/>
</dbReference>
<dbReference type="PANTHER" id="PTHR11759">
    <property type="entry name" value="40S RIBOSOMAL PROTEIN S14/30S RIBOSOMAL PROTEIN S11"/>
    <property type="match status" value="1"/>
</dbReference>